<accession>A0A239DCR4</accession>
<evidence type="ECO:0000313" key="4">
    <source>
        <dbReference type="Proteomes" id="UP000198432"/>
    </source>
</evidence>
<dbReference type="InterPro" id="IPR047801">
    <property type="entry name" value="Peptidase_C45"/>
</dbReference>
<gene>
    <name evidence="3" type="ORF">SAMN06296052_104151</name>
</gene>
<sequence>MKKSMYLLLTLFLLLQQAVALDVSFPASVDKKVPVVVLKGNAYERGLQHGRALKGPIAEVYGKWKESIRKETQKDPDAVIADFLATSDYKKAILTWTPDLWQEIEGMAAGSGQKLEDVLAFQLIDEYWGYLDRLEHGSVDKDHCSAVGVAATNDHPAYVAQNVDIDTFMHGYQVLLHIQETADTPEQYVLSCAGFIGFVGMNNKGVGVVINALTDLNNCVDGLPVTFVTRGLLNKKSGAAALAFVKQVKHATGQNYIIGAGNEVFNYEASANLVVQFNPVADQKLVYHTNHSLVNHDVKPWMEAYHERVLSGKGPMTNSQTRYAALERRLATTGIRLSPELVKETLRSKDDARFPVCVAYNKDALGFTFSSVLFTLGARPSVQVTYGSPDQSEYQEHFFQAIK</sequence>
<proteinExistence type="predicted"/>
<name>A0A239DCR4_9BACT</name>
<keyword evidence="1" id="KW-0732">Signal</keyword>
<dbReference type="InterPro" id="IPR005079">
    <property type="entry name" value="Peptidase_C45_hydrolase"/>
</dbReference>
<dbReference type="PANTHER" id="PTHR34180:SF1">
    <property type="entry name" value="BETA-ALANYL-DOPAMINE_CARCININE HYDROLASE"/>
    <property type="match status" value="1"/>
</dbReference>
<protein>
    <submittedName>
        <fullName evidence="3">Acyl-coenzyme A:6-aminopenicillanic acid acyl-transferase</fullName>
    </submittedName>
</protein>
<evidence type="ECO:0000259" key="2">
    <source>
        <dbReference type="Pfam" id="PF03417"/>
    </source>
</evidence>
<feature type="chain" id="PRO_5012602171" evidence="1">
    <location>
        <begin position="21"/>
        <end position="403"/>
    </location>
</feature>
<keyword evidence="3" id="KW-0808">Transferase</keyword>
<dbReference type="PANTHER" id="PTHR34180">
    <property type="entry name" value="PEPTIDASE C45"/>
    <property type="match status" value="1"/>
</dbReference>
<dbReference type="EMBL" id="FZOQ01000004">
    <property type="protein sequence ID" value="SNS29664.1"/>
    <property type="molecule type" value="Genomic_DNA"/>
</dbReference>
<dbReference type="Gene3D" id="1.10.10.2120">
    <property type="match status" value="1"/>
</dbReference>
<dbReference type="Pfam" id="PF03417">
    <property type="entry name" value="AAT"/>
    <property type="match status" value="1"/>
</dbReference>
<dbReference type="NCBIfam" id="NF040521">
    <property type="entry name" value="C45_proenzyme"/>
    <property type="match status" value="1"/>
</dbReference>
<evidence type="ECO:0000313" key="3">
    <source>
        <dbReference type="EMBL" id="SNS29664.1"/>
    </source>
</evidence>
<evidence type="ECO:0000256" key="1">
    <source>
        <dbReference type="SAM" id="SignalP"/>
    </source>
</evidence>
<dbReference type="RefSeq" id="WP_089318336.1">
    <property type="nucleotide sequence ID" value="NZ_FZOQ01000004.1"/>
</dbReference>
<dbReference type="Gene3D" id="3.60.60.10">
    <property type="entry name" value="Penicillin V Acylase, Chain A"/>
    <property type="match status" value="1"/>
</dbReference>
<dbReference type="OrthoDB" id="8109453at2"/>
<dbReference type="GO" id="GO:0016740">
    <property type="term" value="F:transferase activity"/>
    <property type="evidence" value="ECO:0007669"/>
    <property type="project" value="UniProtKB-KW"/>
</dbReference>
<reference evidence="4" key="1">
    <citation type="submission" date="2017-06" db="EMBL/GenBank/DDBJ databases">
        <authorList>
            <person name="Varghese N."/>
            <person name="Submissions S."/>
        </authorList>
    </citation>
    <scope>NUCLEOTIDE SEQUENCE [LARGE SCALE GENOMIC DNA]</scope>
    <source>
        <strain evidence="4">NKM1</strain>
    </source>
</reference>
<dbReference type="InterPro" id="IPR047794">
    <property type="entry name" value="C45_proenzyme-like"/>
</dbReference>
<organism evidence="3 4">
    <name type="scientific">Pontibacter ummariensis</name>
    <dbReference type="NCBI Taxonomy" id="1610492"/>
    <lineage>
        <taxon>Bacteria</taxon>
        <taxon>Pseudomonadati</taxon>
        <taxon>Bacteroidota</taxon>
        <taxon>Cytophagia</taxon>
        <taxon>Cytophagales</taxon>
        <taxon>Hymenobacteraceae</taxon>
        <taxon>Pontibacter</taxon>
    </lineage>
</organism>
<feature type="domain" description="Peptidase C45 hydrolase" evidence="2">
    <location>
        <begin position="156"/>
        <end position="389"/>
    </location>
</feature>
<dbReference type="AlphaFoldDB" id="A0A239DCR4"/>
<feature type="signal peptide" evidence="1">
    <location>
        <begin position="1"/>
        <end position="20"/>
    </location>
</feature>
<keyword evidence="4" id="KW-1185">Reference proteome</keyword>
<dbReference type="Proteomes" id="UP000198432">
    <property type="component" value="Unassembled WGS sequence"/>
</dbReference>